<dbReference type="Gene3D" id="3.30.390.10">
    <property type="entry name" value="Enolase-like, N-terminal domain"/>
    <property type="match status" value="1"/>
</dbReference>
<evidence type="ECO:0000313" key="3">
    <source>
        <dbReference type="Proteomes" id="UP000272706"/>
    </source>
</evidence>
<proteinExistence type="predicted"/>
<dbReference type="InterPro" id="IPR029017">
    <property type="entry name" value="Enolase-like_N"/>
</dbReference>
<accession>A0A3A5K8M1</accession>
<name>A0A3A5K8M1_9HYPH</name>
<feature type="domain" description="Methylaspartate ammonia-lyase N-terminal" evidence="1">
    <location>
        <begin position="1"/>
        <end position="127"/>
    </location>
</feature>
<dbReference type="OrthoDB" id="8630262at2"/>
<dbReference type="Gene3D" id="3.60.20.40">
    <property type="match status" value="1"/>
</dbReference>
<protein>
    <recommendedName>
        <fullName evidence="1">Methylaspartate ammonia-lyase N-terminal domain-containing protein</fullName>
    </recommendedName>
</protein>
<organism evidence="2 3">
    <name type="scientific">Mesorhizobium waimense</name>
    <dbReference type="NCBI Taxonomy" id="1300307"/>
    <lineage>
        <taxon>Bacteria</taxon>
        <taxon>Pseudomonadati</taxon>
        <taxon>Pseudomonadota</taxon>
        <taxon>Alphaproteobacteria</taxon>
        <taxon>Hyphomicrobiales</taxon>
        <taxon>Phyllobacteriaceae</taxon>
        <taxon>Mesorhizobium</taxon>
    </lineage>
</organism>
<dbReference type="EMBL" id="QZWZ01000064">
    <property type="protein sequence ID" value="RJT27230.1"/>
    <property type="molecule type" value="Genomic_DNA"/>
</dbReference>
<dbReference type="AlphaFoldDB" id="A0A3A5K8M1"/>
<dbReference type="SUPFAM" id="SSF56235">
    <property type="entry name" value="N-terminal nucleophile aminohydrolases (Ntn hydrolases)"/>
    <property type="match status" value="1"/>
</dbReference>
<dbReference type="SUPFAM" id="SSF54826">
    <property type="entry name" value="Enolase N-terminal domain-like"/>
    <property type="match status" value="1"/>
</dbReference>
<dbReference type="InterPro" id="IPR043137">
    <property type="entry name" value="GGT_ssub_C"/>
</dbReference>
<dbReference type="Pfam" id="PF05034">
    <property type="entry name" value="MAAL_N"/>
    <property type="match status" value="1"/>
</dbReference>
<keyword evidence="3" id="KW-1185">Reference proteome</keyword>
<evidence type="ECO:0000313" key="2">
    <source>
        <dbReference type="EMBL" id="RJT27230.1"/>
    </source>
</evidence>
<dbReference type="Proteomes" id="UP000272706">
    <property type="component" value="Unassembled WGS sequence"/>
</dbReference>
<gene>
    <name evidence="2" type="ORF">D3227_36555</name>
</gene>
<dbReference type="InterPro" id="IPR022665">
    <property type="entry name" value="MeAsp_NH4-lyase_N"/>
</dbReference>
<sequence length="273" mass="29175">MQIKDVLLAPGNGAFFCDDQAAIRAGATQDGFVYVGEPITAGFTTIRVPASSLSVGLVLAEDVVVWGDMMGVQYSGAGGRDPLFETAQISDLTTRAVVPRLLDVNASCYLDAYAKVFEPFEHKRLPLAVGIASAKRSFAQRPIFTVQRSPRSLRPGVRPRTTLTPSLALHDDGRGLAFGTPGWRPAGPVAADLVSSFCASRVVTCRPASMRRYSFAAFPGVIFPRQANPGRLMLEVSLGEATIARLRELGHEVVVSPANTIGRLTAALRHPNA</sequence>
<evidence type="ECO:0000259" key="1">
    <source>
        <dbReference type="Pfam" id="PF05034"/>
    </source>
</evidence>
<dbReference type="InterPro" id="IPR029055">
    <property type="entry name" value="Ntn_hydrolases_N"/>
</dbReference>
<reference evidence="2 3" key="1">
    <citation type="submission" date="2018-09" db="EMBL/GenBank/DDBJ databases">
        <title>Mesorhizobium carmichaelinearum sp. nov. isolated from Carmichaelinea spp. root nodules in New Zealand.</title>
        <authorList>
            <person name="De Meyer S.E."/>
        </authorList>
    </citation>
    <scope>NUCLEOTIDE SEQUENCE [LARGE SCALE GENOMIC DNA]</scope>
    <source>
        <strain evidence="2 3">ICMP19557</strain>
    </source>
</reference>
<comment type="caution">
    <text evidence="2">The sequence shown here is derived from an EMBL/GenBank/DDBJ whole genome shotgun (WGS) entry which is preliminary data.</text>
</comment>